<dbReference type="EMBL" id="NRDI02000005">
    <property type="protein sequence ID" value="KAI1516196.1"/>
    <property type="molecule type" value="Genomic_DNA"/>
</dbReference>
<protein>
    <submittedName>
        <fullName evidence="1">Uncharacterized protein</fullName>
    </submittedName>
</protein>
<comment type="caution">
    <text evidence="1">The sequence shown here is derived from an EMBL/GenBank/DDBJ whole genome shotgun (WGS) entry which is preliminary data.</text>
</comment>
<accession>A0A922NLJ2</accession>
<proteinExistence type="predicted"/>
<reference evidence="2" key="1">
    <citation type="journal article" date="2022" name="Microb. Genom.">
        <title>A global pangenome for the wheat fungal pathogen Pyrenophora tritici-repentis and prediction of effector protein structural homology.</title>
        <authorList>
            <person name="Moolhuijzen P.M."/>
            <person name="See P.T."/>
            <person name="Shi G."/>
            <person name="Powell H.R."/>
            <person name="Cockram J."/>
            <person name="Jorgensen L.N."/>
            <person name="Benslimane H."/>
            <person name="Strelkov S.E."/>
            <person name="Turner J."/>
            <person name="Liu Z."/>
            <person name="Moffat C.S."/>
        </authorList>
    </citation>
    <scope>NUCLEOTIDE SEQUENCE [LARGE SCALE GENOMIC DNA]</scope>
</reference>
<dbReference type="InterPro" id="IPR036085">
    <property type="entry name" value="PAZ_dom_sf"/>
</dbReference>
<organism evidence="1 2">
    <name type="scientific">Pyrenophora tritici-repentis</name>
    <dbReference type="NCBI Taxonomy" id="45151"/>
    <lineage>
        <taxon>Eukaryota</taxon>
        <taxon>Fungi</taxon>
        <taxon>Dikarya</taxon>
        <taxon>Ascomycota</taxon>
        <taxon>Pezizomycotina</taxon>
        <taxon>Dothideomycetes</taxon>
        <taxon>Pleosporomycetidae</taxon>
        <taxon>Pleosporales</taxon>
        <taxon>Pleosporineae</taxon>
        <taxon>Pleosporaceae</taxon>
        <taxon>Pyrenophora</taxon>
    </lineage>
</organism>
<gene>
    <name evidence="1" type="ORF">Ptr86124_004733</name>
</gene>
<sequence>MLHLNNHKFYVRDSFQDLRTREQHAIAPLRSMRGYSYRIHPTIGKVLLNISPANSAFWRPFLVHEVLRNGNGSFGGLIEGGQRALKNIRVYITYDRDNKDGRCKNPKFKDAVCGTGTSKSKMSKRSLDVQHARVKKIRGFGKECKFQDFLWEHRDASGNVITGDTVTVTVKQYQRLQYGRTLRHDQIYAKVIPDGVANDFHNNACRPPNEIRPRIEQEGLQYIVLGSEQRLELQTNSDEFPLAPDTFN</sequence>
<name>A0A922NLJ2_9PLEO</name>
<dbReference type="Proteomes" id="UP000249757">
    <property type="component" value="Unassembled WGS sequence"/>
</dbReference>
<dbReference type="AlphaFoldDB" id="A0A922NLJ2"/>
<keyword evidence="2" id="KW-1185">Reference proteome</keyword>
<evidence type="ECO:0000313" key="2">
    <source>
        <dbReference type="Proteomes" id="UP000249757"/>
    </source>
</evidence>
<dbReference type="SUPFAM" id="SSF101690">
    <property type="entry name" value="PAZ domain"/>
    <property type="match status" value="1"/>
</dbReference>
<evidence type="ECO:0000313" key="1">
    <source>
        <dbReference type="EMBL" id="KAI1516196.1"/>
    </source>
</evidence>